<evidence type="ECO:0000259" key="1">
    <source>
        <dbReference type="PROSITE" id="PS51766"/>
    </source>
</evidence>
<dbReference type="EMBL" id="LIZX01000238">
    <property type="protein sequence ID" value="KPJ63331.1"/>
    <property type="molecule type" value="Genomic_DNA"/>
</dbReference>
<gene>
    <name evidence="2" type="ORF">AMJ44_14560</name>
</gene>
<protein>
    <recommendedName>
        <fullName evidence="1">Dockerin domain-containing protein</fullName>
    </recommendedName>
</protein>
<dbReference type="InterPro" id="IPR036439">
    <property type="entry name" value="Dockerin_dom_sf"/>
</dbReference>
<feature type="domain" description="Dockerin" evidence="1">
    <location>
        <begin position="654"/>
        <end position="720"/>
    </location>
</feature>
<dbReference type="Gene3D" id="1.10.1330.10">
    <property type="entry name" value="Dockerin domain"/>
    <property type="match status" value="1"/>
</dbReference>
<dbReference type="InterPro" id="IPR016134">
    <property type="entry name" value="Dockerin_dom"/>
</dbReference>
<dbReference type="SUPFAM" id="SSF110296">
    <property type="entry name" value="Oligoxyloglucan reducing end-specific cellobiohydrolase"/>
    <property type="match status" value="1"/>
</dbReference>
<name>A0A0S7XMB8_UNCSA</name>
<sequence length="721" mass="77577">MLLSTLTFIVSDIMHVYIDSTFWPPINHLEFTRQGAVNYIPRHNLPLTIWVGPPRIQVISPNGGETWCVGSTETITWLSENFTDDVKIEYSTNGGVDWIEIAPSTENDGEYAWIVENTPAANCLVKISDAVDGEPKDSSDASFTILGETINVTFPNGGEDFVAGDPLSITWNSFCFTGLVDIFLSEDGGANWDTVISGTENDGVQQTSIPQSVSTDQGLIKISDHDDGDPFDQSDAFFTVENFTIRAEPETLIVAASTEGSGNVILESQFGFNLPCTLTLDEGSLPANITYDFNPATVVPTDTSILTFHTDISTPAGTTTITVTGSKMSGTKNGLEHTAQLVLIVTPPPDFIIEAEPETLTVAPADSVDCSVILGSLYGFSSPCTLTLEEDSLPANTTYDFNPATLVPTDTSILRFRTDVSTPPGTSIIIVTGTEMSGGKGQIEHSTQVVLIVPPPDFTIEAEPDTLSVNPGDDADCNIILESLYGFSSACTLTLEEDSLPENTTYDFNPATLVPTDTSILTFYTDISTPACTRTIIITGSETSQGKNGIEHSTQVLLIVAPPRIEVTSPDGGEHWCIGQTRDITWDFEGSPVPFVEIEYSVDGGTSWESIADSTQNDGTYAWTVPDTPSDSCLVRVSDAADGDPWDESDDLFIIYQVGDVTADGIIKVSDVVRLIDYLFKMGPPPVPQEAGNVNADDLINVADVVYLINYLFKGGPPPFC</sequence>
<reference evidence="2 3" key="1">
    <citation type="journal article" date="2015" name="Microbiome">
        <title>Genomic resolution of linkages in carbon, nitrogen, and sulfur cycling among widespread estuary sediment bacteria.</title>
        <authorList>
            <person name="Baker B.J."/>
            <person name="Lazar C.S."/>
            <person name="Teske A.P."/>
            <person name="Dick G.J."/>
        </authorList>
    </citation>
    <scope>NUCLEOTIDE SEQUENCE [LARGE SCALE GENOMIC DNA]</scope>
    <source>
        <strain evidence="2">DG_54_3</strain>
    </source>
</reference>
<comment type="caution">
    <text evidence="2">The sequence shown here is derived from an EMBL/GenBank/DDBJ whole genome shotgun (WGS) entry which is preliminary data.</text>
</comment>
<accession>A0A0S7XMB8</accession>
<dbReference type="GO" id="GO:0000272">
    <property type="term" value="P:polysaccharide catabolic process"/>
    <property type="evidence" value="ECO:0007669"/>
    <property type="project" value="InterPro"/>
</dbReference>
<evidence type="ECO:0000313" key="3">
    <source>
        <dbReference type="Proteomes" id="UP000051861"/>
    </source>
</evidence>
<evidence type="ECO:0000313" key="2">
    <source>
        <dbReference type="EMBL" id="KPJ63331.1"/>
    </source>
</evidence>
<dbReference type="Proteomes" id="UP000051861">
    <property type="component" value="Unassembled WGS sequence"/>
</dbReference>
<organism evidence="2 3">
    <name type="scientific">candidate division WOR-1 bacterium DG_54_3</name>
    <dbReference type="NCBI Taxonomy" id="1703775"/>
    <lineage>
        <taxon>Bacteria</taxon>
        <taxon>Bacillati</taxon>
        <taxon>Saganbacteria</taxon>
    </lineage>
</organism>
<dbReference type="CDD" id="cd14256">
    <property type="entry name" value="Dockerin_I"/>
    <property type="match status" value="1"/>
</dbReference>
<dbReference type="PROSITE" id="PS51766">
    <property type="entry name" value="DOCKERIN"/>
    <property type="match status" value="1"/>
</dbReference>
<dbReference type="AlphaFoldDB" id="A0A0S7XMB8"/>
<proteinExistence type="predicted"/>
<dbReference type="SUPFAM" id="SSF63446">
    <property type="entry name" value="Type I dockerin domain"/>
    <property type="match status" value="1"/>
</dbReference>